<dbReference type="EMBL" id="CP136894">
    <property type="protein sequence ID" value="WOL08808.1"/>
    <property type="molecule type" value="Genomic_DNA"/>
</dbReference>
<evidence type="ECO:0000313" key="2">
    <source>
        <dbReference type="EMBL" id="WOL08808.1"/>
    </source>
</evidence>
<protein>
    <submittedName>
        <fullName evidence="2">Uncharacterized protein</fullName>
    </submittedName>
</protein>
<feature type="region of interest" description="Disordered" evidence="1">
    <location>
        <begin position="1"/>
        <end position="34"/>
    </location>
</feature>
<sequence length="116" mass="12486">MSMPKLDITPPSPLAPPAQPSPPSSLWPSLPSSSFASSPAICFVFPGDLVWAFSKAHVRSIPGPSGFVLALSGSTTHRMLNSSTRRLDGILRRLHPVHCVQPPRHSKGDPQQFGLR</sequence>
<accession>A0AAQ3KHC5</accession>
<name>A0AAQ3KHC5_9LILI</name>
<feature type="compositionally biased region" description="Pro residues" evidence="1">
    <location>
        <begin position="10"/>
        <end position="25"/>
    </location>
</feature>
<evidence type="ECO:0000256" key="1">
    <source>
        <dbReference type="SAM" id="MobiDB-lite"/>
    </source>
</evidence>
<keyword evidence="3" id="KW-1185">Reference proteome</keyword>
<organism evidence="2 3">
    <name type="scientific">Canna indica</name>
    <name type="common">Indian-shot</name>
    <dbReference type="NCBI Taxonomy" id="4628"/>
    <lineage>
        <taxon>Eukaryota</taxon>
        <taxon>Viridiplantae</taxon>
        <taxon>Streptophyta</taxon>
        <taxon>Embryophyta</taxon>
        <taxon>Tracheophyta</taxon>
        <taxon>Spermatophyta</taxon>
        <taxon>Magnoliopsida</taxon>
        <taxon>Liliopsida</taxon>
        <taxon>Zingiberales</taxon>
        <taxon>Cannaceae</taxon>
        <taxon>Canna</taxon>
    </lineage>
</organism>
<proteinExistence type="predicted"/>
<reference evidence="2 3" key="1">
    <citation type="submission" date="2023-10" db="EMBL/GenBank/DDBJ databases">
        <title>Chromosome-scale genome assembly provides insights into flower coloration mechanisms of Canna indica.</title>
        <authorList>
            <person name="Li C."/>
        </authorList>
    </citation>
    <scope>NUCLEOTIDE SEQUENCE [LARGE SCALE GENOMIC DNA]</scope>
    <source>
        <tissue evidence="2">Flower</tissue>
    </source>
</reference>
<gene>
    <name evidence="2" type="ORF">Cni_G17561</name>
</gene>
<dbReference type="AlphaFoldDB" id="A0AAQ3KHC5"/>
<dbReference type="Proteomes" id="UP001327560">
    <property type="component" value="Chromosome 5"/>
</dbReference>
<evidence type="ECO:0000313" key="3">
    <source>
        <dbReference type="Proteomes" id="UP001327560"/>
    </source>
</evidence>